<keyword evidence="2" id="KW-0808">Transferase</keyword>
<dbReference type="PANTHER" id="PTHR12526">
    <property type="entry name" value="GLYCOSYLTRANSFERASE"/>
    <property type="match status" value="1"/>
</dbReference>
<dbReference type="Proteomes" id="UP001138540">
    <property type="component" value="Unassembled WGS sequence"/>
</dbReference>
<protein>
    <submittedName>
        <fullName evidence="5">Glycosyltransferase involved in cell wall biosynthesis</fullName>
    </submittedName>
</protein>
<name>A0ABR6NKG4_9SPHN</name>
<evidence type="ECO:0000256" key="1">
    <source>
        <dbReference type="ARBA" id="ARBA00022676"/>
    </source>
</evidence>
<dbReference type="RefSeq" id="WP_184156417.1">
    <property type="nucleotide sequence ID" value="NZ_JACHKA010000001.1"/>
</dbReference>
<dbReference type="PANTHER" id="PTHR12526:SF510">
    <property type="entry name" value="D-INOSITOL 3-PHOSPHATE GLYCOSYLTRANSFERASE"/>
    <property type="match status" value="1"/>
</dbReference>
<gene>
    <name evidence="5" type="ORF">HNP60_003755</name>
</gene>
<dbReference type="SUPFAM" id="SSF53756">
    <property type="entry name" value="UDP-Glycosyltransferase/glycogen phosphorylase"/>
    <property type="match status" value="1"/>
</dbReference>
<dbReference type="InterPro" id="IPR028098">
    <property type="entry name" value="Glyco_trans_4-like_N"/>
</dbReference>
<feature type="region of interest" description="Disordered" evidence="3">
    <location>
        <begin position="1"/>
        <end position="33"/>
    </location>
</feature>
<dbReference type="EMBL" id="JACHKA010000001">
    <property type="protein sequence ID" value="MBB5987781.1"/>
    <property type="molecule type" value="Genomic_DNA"/>
</dbReference>
<comment type="caution">
    <text evidence="5">The sequence shown here is derived from an EMBL/GenBank/DDBJ whole genome shotgun (WGS) entry which is preliminary data.</text>
</comment>
<keyword evidence="6" id="KW-1185">Reference proteome</keyword>
<sequence>MYDTVSRVAATPSRPAASGTGWGGSAKSSSEDAGTDAKADVRLVAWGSYDKGKPRVRLLLDALRRKGSLAREIHIDIWQGIEDKAVAGKGRMAIAMARALATYPRAIRQLLRQPRTLPVLLPYPAILDAFVLWPFARLRRQAIIFDAFIPLHDTIVNDRKWLRRGSLRARLLWQVERLALAMADVVLVDTDEHGRYFSETFGVPAARCITVPVGAEPLFWDARHSALPPPHAGLPTRYALFYGQFIPLHGIETILEAALASVGTPVHWLIIGRGQEGAAARTFLDRHAPGNVTWLPWVDYAQLPSIIRGAVISLGIFGTSDKAARVIPNKMFQILAAGGAIITRDSPAVAALAQRYSDAIRLVPPGDAPALAEAVAQAFARPRSAAIAATARAALSPDDGVDALVQLLTLARGEPACRS</sequence>
<dbReference type="Pfam" id="PF13579">
    <property type="entry name" value="Glyco_trans_4_4"/>
    <property type="match status" value="1"/>
</dbReference>
<dbReference type="Gene3D" id="3.40.50.2000">
    <property type="entry name" value="Glycogen Phosphorylase B"/>
    <property type="match status" value="1"/>
</dbReference>
<evidence type="ECO:0000313" key="6">
    <source>
        <dbReference type="Proteomes" id="UP001138540"/>
    </source>
</evidence>
<proteinExistence type="predicted"/>
<reference evidence="5 6" key="1">
    <citation type="submission" date="2020-08" db="EMBL/GenBank/DDBJ databases">
        <title>Exploring microbial biodiversity for novel pathways involved in the catabolism of aromatic compounds derived from lignin.</title>
        <authorList>
            <person name="Elkins J."/>
        </authorList>
    </citation>
    <scope>NUCLEOTIDE SEQUENCE [LARGE SCALE GENOMIC DNA]</scope>
    <source>
        <strain evidence="5 6">B1D3A</strain>
    </source>
</reference>
<evidence type="ECO:0000256" key="3">
    <source>
        <dbReference type="SAM" id="MobiDB-lite"/>
    </source>
</evidence>
<feature type="domain" description="Glycosyltransferase subfamily 4-like N-terminal" evidence="4">
    <location>
        <begin position="98"/>
        <end position="214"/>
    </location>
</feature>
<keyword evidence="1" id="KW-0328">Glycosyltransferase</keyword>
<evidence type="ECO:0000259" key="4">
    <source>
        <dbReference type="Pfam" id="PF13579"/>
    </source>
</evidence>
<evidence type="ECO:0000313" key="5">
    <source>
        <dbReference type="EMBL" id="MBB5987781.1"/>
    </source>
</evidence>
<accession>A0ABR6NKG4</accession>
<organism evidence="5 6">
    <name type="scientific">Sphingobium lignivorans</name>
    <dbReference type="NCBI Taxonomy" id="2735886"/>
    <lineage>
        <taxon>Bacteria</taxon>
        <taxon>Pseudomonadati</taxon>
        <taxon>Pseudomonadota</taxon>
        <taxon>Alphaproteobacteria</taxon>
        <taxon>Sphingomonadales</taxon>
        <taxon>Sphingomonadaceae</taxon>
        <taxon>Sphingobium</taxon>
    </lineage>
</organism>
<evidence type="ECO:0000256" key="2">
    <source>
        <dbReference type="ARBA" id="ARBA00022679"/>
    </source>
</evidence>
<dbReference type="Pfam" id="PF13692">
    <property type="entry name" value="Glyco_trans_1_4"/>
    <property type="match status" value="1"/>
</dbReference>